<dbReference type="SUPFAM" id="SSF48403">
    <property type="entry name" value="Ankyrin repeat"/>
    <property type="match status" value="1"/>
</dbReference>
<dbReference type="InterPro" id="IPR002110">
    <property type="entry name" value="Ankyrin_rpt"/>
</dbReference>
<dbReference type="SMART" id="SM00248">
    <property type="entry name" value="ANK"/>
    <property type="match status" value="4"/>
</dbReference>
<evidence type="ECO:0000256" key="3">
    <source>
        <dbReference type="PROSITE-ProRule" id="PRU00023"/>
    </source>
</evidence>
<evidence type="ECO:0000313" key="5">
    <source>
        <dbReference type="Proteomes" id="UP000799324"/>
    </source>
</evidence>
<dbReference type="PROSITE" id="PS50088">
    <property type="entry name" value="ANK_REPEAT"/>
    <property type="match status" value="1"/>
</dbReference>
<dbReference type="Pfam" id="PF12796">
    <property type="entry name" value="Ank_2"/>
    <property type="match status" value="1"/>
</dbReference>
<keyword evidence="2 3" id="KW-0040">ANK repeat</keyword>
<protein>
    <submittedName>
        <fullName evidence="4">Ankyrin</fullName>
    </submittedName>
</protein>
<evidence type="ECO:0000256" key="1">
    <source>
        <dbReference type="ARBA" id="ARBA00022737"/>
    </source>
</evidence>
<dbReference type="PANTHER" id="PTHR24171">
    <property type="entry name" value="ANKYRIN REPEAT DOMAIN-CONTAINING PROTEIN 39-RELATED"/>
    <property type="match status" value="1"/>
</dbReference>
<evidence type="ECO:0000256" key="2">
    <source>
        <dbReference type="ARBA" id="ARBA00023043"/>
    </source>
</evidence>
<proteinExistence type="predicted"/>
<gene>
    <name evidence="4" type="ORF">K491DRAFT_760546</name>
</gene>
<name>A0A6A6T035_9PLEO</name>
<dbReference type="EMBL" id="MU004407">
    <property type="protein sequence ID" value="KAF2652233.1"/>
    <property type="molecule type" value="Genomic_DNA"/>
</dbReference>
<dbReference type="AlphaFoldDB" id="A0A6A6T035"/>
<dbReference type="Proteomes" id="UP000799324">
    <property type="component" value="Unassembled WGS sequence"/>
</dbReference>
<organism evidence="4 5">
    <name type="scientific">Lophiostoma macrostomum CBS 122681</name>
    <dbReference type="NCBI Taxonomy" id="1314788"/>
    <lineage>
        <taxon>Eukaryota</taxon>
        <taxon>Fungi</taxon>
        <taxon>Dikarya</taxon>
        <taxon>Ascomycota</taxon>
        <taxon>Pezizomycotina</taxon>
        <taxon>Dothideomycetes</taxon>
        <taxon>Pleosporomycetidae</taxon>
        <taxon>Pleosporales</taxon>
        <taxon>Lophiostomataceae</taxon>
        <taxon>Lophiostoma</taxon>
    </lineage>
</organism>
<keyword evidence="5" id="KW-1185">Reference proteome</keyword>
<dbReference type="OrthoDB" id="3799861at2759"/>
<dbReference type="InterPro" id="IPR036770">
    <property type="entry name" value="Ankyrin_rpt-contain_sf"/>
</dbReference>
<sequence length="491" mass="55200">MPALHISQDSTRHIDGFTKLDKDGLLCACWTGASFLSDVVIVLCVFARAVKQCLYTFKLLDDYYDESPRNDGRLLPAALSSYLAYRIMHEPAKGNPFLTSMMRVVEHVRGVDCTQPQTTTEYVENLCCLWRPSVTDRSRGQRWREIFHRTSVLSEDEYQQHLFAAAIHTNNLSVTRRCIAKDDRLLSKLDNLESEILLIGCYRKVVAEYCNTEVLGYLLTVGETVVNKRLRSNLFCDASEYSRADIVKFLYDFERVNVPWDFTHSWTCDGSLVHRGPRTADLEVLKFFEDLHKLNRNPEIDAWNNDAMLWKCASAGRVETVDYLLRQGANAEGCHNMGKPRANEPIRYAAMWNHQVVVDLLLQHGASAEAAIDIAVKCGRTAIVQRLLHGGATLKGCLSVAAARGHWDMIRVIVEAGADVNESTGVASPLVSAIGREHTRMFKFLLEKGADLYAKETAKECVKRAKKDGLKSMLLLLENHGIDIGSVQGED</sequence>
<reference evidence="4" key="1">
    <citation type="journal article" date="2020" name="Stud. Mycol.">
        <title>101 Dothideomycetes genomes: a test case for predicting lifestyles and emergence of pathogens.</title>
        <authorList>
            <person name="Haridas S."/>
            <person name="Albert R."/>
            <person name="Binder M."/>
            <person name="Bloem J."/>
            <person name="Labutti K."/>
            <person name="Salamov A."/>
            <person name="Andreopoulos B."/>
            <person name="Baker S."/>
            <person name="Barry K."/>
            <person name="Bills G."/>
            <person name="Bluhm B."/>
            <person name="Cannon C."/>
            <person name="Castanera R."/>
            <person name="Culley D."/>
            <person name="Daum C."/>
            <person name="Ezra D."/>
            <person name="Gonzalez J."/>
            <person name="Henrissat B."/>
            <person name="Kuo A."/>
            <person name="Liang C."/>
            <person name="Lipzen A."/>
            <person name="Lutzoni F."/>
            <person name="Magnuson J."/>
            <person name="Mondo S."/>
            <person name="Nolan M."/>
            <person name="Ohm R."/>
            <person name="Pangilinan J."/>
            <person name="Park H.-J."/>
            <person name="Ramirez L."/>
            <person name="Alfaro M."/>
            <person name="Sun H."/>
            <person name="Tritt A."/>
            <person name="Yoshinaga Y."/>
            <person name="Zwiers L.-H."/>
            <person name="Turgeon B."/>
            <person name="Goodwin S."/>
            <person name="Spatafora J."/>
            <person name="Crous P."/>
            <person name="Grigoriev I."/>
        </authorList>
    </citation>
    <scope>NUCLEOTIDE SEQUENCE</scope>
    <source>
        <strain evidence="4">CBS 122681</strain>
    </source>
</reference>
<evidence type="ECO:0000313" key="4">
    <source>
        <dbReference type="EMBL" id="KAF2652233.1"/>
    </source>
</evidence>
<accession>A0A6A6T035</accession>
<feature type="repeat" description="ANK" evidence="3">
    <location>
        <begin position="398"/>
        <end position="425"/>
    </location>
</feature>
<dbReference type="Gene3D" id="1.25.40.20">
    <property type="entry name" value="Ankyrin repeat-containing domain"/>
    <property type="match status" value="2"/>
</dbReference>
<keyword evidence="1" id="KW-0677">Repeat</keyword>